<dbReference type="InterPro" id="IPR000531">
    <property type="entry name" value="Beta-barrel_TonB"/>
</dbReference>
<dbReference type="InterPro" id="IPR037066">
    <property type="entry name" value="Plug_dom_sf"/>
</dbReference>
<evidence type="ECO:0000256" key="1">
    <source>
        <dbReference type="ARBA" id="ARBA00004571"/>
    </source>
</evidence>
<keyword evidence="13" id="KW-0675">Receptor</keyword>
<dbReference type="CDD" id="cd01347">
    <property type="entry name" value="ligand_gated_channel"/>
    <property type="match status" value="1"/>
</dbReference>
<evidence type="ECO:0000256" key="2">
    <source>
        <dbReference type="ARBA" id="ARBA00022448"/>
    </source>
</evidence>
<comment type="similarity">
    <text evidence="8 9">Belongs to the TonB-dependent receptor family.</text>
</comment>
<feature type="domain" description="TonB-dependent receptor plug" evidence="12">
    <location>
        <begin position="59"/>
        <end position="180"/>
    </location>
</feature>
<keyword evidence="5 9" id="KW-0798">TonB box</keyword>
<dbReference type="PROSITE" id="PS52016">
    <property type="entry name" value="TONB_DEPENDENT_REC_3"/>
    <property type="match status" value="1"/>
</dbReference>
<keyword evidence="10" id="KW-0732">Signal</keyword>
<dbReference type="SUPFAM" id="SSF56935">
    <property type="entry name" value="Porins"/>
    <property type="match status" value="1"/>
</dbReference>
<dbReference type="Gene3D" id="2.170.130.10">
    <property type="entry name" value="TonB-dependent receptor, plug domain"/>
    <property type="match status" value="1"/>
</dbReference>
<organism evidence="13 14">
    <name type="scientific">Gallaecimonas pentaromativorans</name>
    <dbReference type="NCBI Taxonomy" id="584787"/>
    <lineage>
        <taxon>Bacteria</taxon>
        <taxon>Pseudomonadati</taxon>
        <taxon>Pseudomonadota</taxon>
        <taxon>Gammaproteobacteria</taxon>
        <taxon>Enterobacterales</taxon>
        <taxon>Gallaecimonadaceae</taxon>
        <taxon>Gallaecimonas</taxon>
    </lineage>
</organism>
<evidence type="ECO:0000256" key="5">
    <source>
        <dbReference type="ARBA" id="ARBA00023077"/>
    </source>
</evidence>
<dbReference type="PANTHER" id="PTHR47234:SF3">
    <property type="entry name" value="SECRETIN_TONB SHORT N-TERMINAL DOMAIN-CONTAINING PROTEIN"/>
    <property type="match status" value="1"/>
</dbReference>
<proteinExistence type="inferred from homology"/>
<dbReference type="Proteomes" id="UP000268033">
    <property type="component" value="Unassembled WGS sequence"/>
</dbReference>
<dbReference type="AlphaFoldDB" id="A0A3N1PMI4"/>
<keyword evidence="3 8" id="KW-1134">Transmembrane beta strand</keyword>
<comment type="caution">
    <text evidence="13">The sequence shown here is derived from an EMBL/GenBank/DDBJ whole genome shotgun (WGS) entry which is preliminary data.</text>
</comment>
<dbReference type="InterPro" id="IPR036942">
    <property type="entry name" value="Beta-barrel_TonB_sf"/>
</dbReference>
<evidence type="ECO:0000313" key="13">
    <source>
        <dbReference type="EMBL" id="ROQ29915.1"/>
    </source>
</evidence>
<feature type="signal peptide" evidence="10">
    <location>
        <begin position="1"/>
        <end position="31"/>
    </location>
</feature>
<keyword evidence="7 8" id="KW-0998">Cell outer membrane</keyword>
<accession>A0A3N1PMI4</accession>
<dbReference type="Gene3D" id="2.40.170.20">
    <property type="entry name" value="TonB-dependent receptor, beta-barrel domain"/>
    <property type="match status" value="1"/>
</dbReference>
<evidence type="ECO:0000259" key="11">
    <source>
        <dbReference type="Pfam" id="PF00593"/>
    </source>
</evidence>
<dbReference type="STRING" id="584787.GCA_001247655_03220"/>
<evidence type="ECO:0000256" key="9">
    <source>
        <dbReference type="RuleBase" id="RU003357"/>
    </source>
</evidence>
<evidence type="ECO:0000313" key="14">
    <source>
        <dbReference type="Proteomes" id="UP000268033"/>
    </source>
</evidence>
<evidence type="ECO:0000259" key="12">
    <source>
        <dbReference type="Pfam" id="PF07715"/>
    </source>
</evidence>
<sequence length="806" mass="87727">MTKDKNAFKQKRDLISLAVVMALSNVSVAMADEDDAAAKGEDTEVIAITGSRVAGRTAADSAAPVDIFSAKDLRGPGDTDLGEVLRKLVPSFNIPTQPISDGSSFVRPANMRGLPPDETLVLVNGKRFHRSALVQLGGGSLSQGAQAPDTANIPSLALGRLDVLRDGASAQYGSDAIAGVMNFVLRSDTNGLETQAQYGSTSEGDGDEWKFSANYGREMTEKGFLNVTAEITQRDRTVRADQRPDAQSYIDAGIEGVPDPAMTWGTPRSKSKRLVWNFGLEFSPSDTLYLFGNYSDANSEGGFYYRNLDRDFFTDITTPDGSTFNFLQWFPGGFTPSFGADIYDFSQVAGVKGTLASISDDLTYDISGSFGRNRIEYFLHNTINPSLGPDSPTSFNPGTLQQTEKNLNADFNYPIGSLNVAFGAEYRDETYAIMSGDQASWEIGPYSYLGIGSNGFPGYDPTQTGEWTRSNYAGYVDMEWDVSMDLMLGLAGRYEKFSDFGDTTNGKLSARYNLTDSFVLRGTVSSGFRAPTPGQSHTTNVATTFIGDDPTPVAVGTIPPTNPISEFFGGRALKPEKSTNYTLGAGWTITPDLTATIDVYRIDVRDRIGISSSIDIDDATRAQLVASGIASAADYGQIRFFTNAFDTKTQGVDLVMTYNLTSDWGDTTISLGGNYNKTEVTKIKDDRVVDADRKADLENQLPKTRVNLNVSHSIDVYRFDVGARYYSKWKNATDQQYQTFGSEVVVDASATWMATSDFSLTAGVENLFDTYPDKTLYGEGTGQKYPGGSPVNSDGMRWYLRGSYHF</sequence>
<reference evidence="13 14" key="1">
    <citation type="submission" date="2018-11" db="EMBL/GenBank/DDBJ databases">
        <title>Genomic Encyclopedia of Type Strains, Phase IV (KMG-IV): sequencing the most valuable type-strain genomes for metagenomic binning, comparative biology and taxonomic classification.</title>
        <authorList>
            <person name="Goeker M."/>
        </authorList>
    </citation>
    <scope>NUCLEOTIDE SEQUENCE [LARGE SCALE GENOMIC DNA]</scope>
    <source>
        <strain evidence="13 14">DSM 21945</strain>
    </source>
</reference>
<keyword evidence="4 8" id="KW-0812">Transmembrane</keyword>
<evidence type="ECO:0000256" key="6">
    <source>
        <dbReference type="ARBA" id="ARBA00023136"/>
    </source>
</evidence>
<dbReference type="GO" id="GO:0009279">
    <property type="term" value="C:cell outer membrane"/>
    <property type="evidence" value="ECO:0007669"/>
    <property type="project" value="UniProtKB-SubCell"/>
</dbReference>
<evidence type="ECO:0000256" key="10">
    <source>
        <dbReference type="SAM" id="SignalP"/>
    </source>
</evidence>
<evidence type="ECO:0000256" key="8">
    <source>
        <dbReference type="PROSITE-ProRule" id="PRU01360"/>
    </source>
</evidence>
<comment type="subcellular location">
    <subcellularLocation>
        <location evidence="1 8">Cell outer membrane</location>
        <topology evidence="1 8">Multi-pass membrane protein</topology>
    </subcellularLocation>
</comment>
<dbReference type="Pfam" id="PF00593">
    <property type="entry name" value="TonB_dep_Rec_b-barrel"/>
    <property type="match status" value="1"/>
</dbReference>
<keyword evidence="2 8" id="KW-0813">Transport</keyword>
<dbReference type="InterPro" id="IPR039426">
    <property type="entry name" value="TonB-dep_rcpt-like"/>
</dbReference>
<evidence type="ECO:0000256" key="7">
    <source>
        <dbReference type="ARBA" id="ARBA00023237"/>
    </source>
</evidence>
<evidence type="ECO:0000256" key="3">
    <source>
        <dbReference type="ARBA" id="ARBA00022452"/>
    </source>
</evidence>
<dbReference type="EMBL" id="RJUL01000002">
    <property type="protein sequence ID" value="ROQ29915.1"/>
    <property type="molecule type" value="Genomic_DNA"/>
</dbReference>
<feature type="domain" description="TonB-dependent receptor-like beta-barrel" evidence="11">
    <location>
        <begin position="303"/>
        <end position="767"/>
    </location>
</feature>
<name>A0A3N1PMI4_9GAMM</name>
<dbReference type="Pfam" id="PF07715">
    <property type="entry name" value="Plug"/>
    <property type="match status" value="1"/>
</dbReference>
<keyword evidence="14" id="KW-1185">Reference proteome</keyword>
<protein>
    <submittedName>
        <fullName evidence="13">Iron complex outermembrane receptor protein</fullName>
    </submittedName>
</protein>
<evidence type="ECO:0000256" key="4">
    <source>
        <dbReference type="ARBA" id="ARBA00022692"/>
    </source>
</evidence>
<dbReference type="InterPro" id="IPR012910">
    <property type="entry name" value="Plug_dom"/>
</dbReference>
<feature type="chain" id="PRO_5017972498" evidence="10">
    <location>
        <begin position="32"/>
        <end position="806"/>
    </location>
</feature>
<gene>
    <name evidence="13" type="ORF">EDC28_102290</name>
</gene>
<keyword evidence="6 8" id="KW-0472">Membrane</keyword>
<dbReference type="PANTHER" id="PTHR47234">
    <property type="match status" value="1"/>
</dbReference>